<dbReference type="AlphaFoldDB" id="A0AA88WFA9"/>
<evidence type="ECO:0000259" key="2">
    <source>
        <dbReference type="Pfam" id="PF14576"/>
    </source>
</evidence>
<dbReference type="InterPro" id="IPR027944">
    <property type="entry name" value="SEO_C"/>
</dbReference>
<evidence type="ECO:0000313" key="5">
    <source>
        <dbReference type="Proteomes" id="UP001188597"/>
    </source>
</evidence>
<evidence type="ECO:0000313" key="4">
    <source>
        <dbReference type="EMBL" id="KAK3026047.1"/>
    </source>
</evidence>
<dbReference type="PANTHER" id="PTHR33232">
    <property type="entry name" value="PROTEIN SIEVE ELEMENT OCCLUSION B-LIKE"/>
    <property type="match status" value="1"/>
</dbReference>
<dbReference type="Proteomes" id="UP001188597">
    <property type="component" value="Unassembled WGS sequence"/>
</dbReference>
<evidence type="ECO:0008006" key="6">
    <source>
        <dbReference type="Google" id="ProtNLM"/>
    </source>
</evidence>
<protein>
    <recommendedName>
        <fullName evidence="6">Protein SIEVE ELEMENT OCCLUSION C</fullName>
    </recommendedName>
</protein>
<dbReference type="PANTHER" id="PTHR33232:SF11">
    <property type="entry name" value="PROTEIN SIEVE ELEMENT OCCLUSION C"/>
    <property type="match status" value="1"/>
</dbReference>
<accession>A0AA88WFA9</accession>
<keyword evidence="1" id="KW-0812">Transmembrane</keyword>
<feature type="domain" description="Sieve element occlusion N-terminal" evidence="2">
    <location>
        <begin position="2"/>
        <end position="291"/>
    </location>
</feature>
<gene>
    <name evidence="4" type="ORF">RJ639_042539</name>
</gene>
<dbReference type="GO" id="GO:0010088">
    <property type="term" value="P:phloem development"/>
    <property type="evidence" value="ECO:0007669"/>
    <property type="project" value="InterPro"/>
</dbReference>
<reference evidence="4" key="1">
    <citation type="submission" date="2022-12" db="EMBL/GenBank/DDBJ databases">
        <title>Draft genome assemblies for two species of Escallonia (Escalloniales).</title>
        <authorList>
            <person name="Chanderbali A."/>
            <person name="Dervinis C."/>
            <person name="Anghel I."/>
            <person name="Soltis D."/>
            <person name="Soltis P."/>
            <person name="Zapata F."/>
        </authorList>
    </citation>
    <scope>NUCLEOTIDE SEQUENCE</scope>
    <source>
        <strain evidence="4">UCBG64.0493</strain>
        <tissue evidence="4">Leaf</tissue>
    </source>
</reference>
<evidence type="ECO:0000256" key="1">
    <source>
        <dbReference type="SAM" id="Phobius"/>
    </source>
</evidence>
<dbReference type="InterPro" id="IPR039299">
    <property type="entry name" value="SEOA"/>
</dbReference>
<evidence type="ECO:0000259" key="3">
    <source>
        <dbReference type="Pfam" id="PF14577"/>
    </source>
</evidence>
<keyword evidence="1" id="KW-1133">Transmembrane helix</keyword>
<dbReference type="EMBL" id="JAVXUP010000518">
    <property type="protein sequence ID" value="KAK3026047.1"/>
    <property type="molecule type" value="Genomic_DNA"/>
</dbReference>
<keyword evidence="5" id="KW-1185">Reference proteome</keyword>
<name>A0AA88WFA9_9ASTE</name>
<feature type="transmembrane region" description="Helical" evidence="1">
    <location>
        <begin position="130"/>
        <end position="152"/>
    </location>
</feature>
<sequence length="658" mass="75568">MEEDYLIQKILLTHDPDGRQLDSELLLRAMEDVMHYATQSEVKINPLPHHISSLAVFLNDHDVINKVSDRHSDAISLWDNEVIGPKGTLGNTVYKISRKILSNCYKDEDSETKLGVLFDTLRHYTWDAKVVLLLAAFALCYGEFWLIMQVYARNHLAASIAALKQLPRDLSVFKPRFKALSLLINAMVEVTKCIIKFEGLPMQHIVLDNTAMVATRVQIYQATCWIFKSSLACFSQIIDLRALKHEQVHVLSLESANFSCHFLLIIMVDMCHQQIETRLLEKLCDVFKETHADNQKVLQMLFASKDDLPLKDCSSQAKFQVSELKNKVVILLVSKAELLPVEQTHFMVQQTYNDPYNKEIEGSYQIIWIPVPSSDTWTLAEERSFYFLSNSLPWISIRHTWLLSSAVVNFIKREWNFKEEPLMVVLDLQGHVTNSNAIDMVLIWGAKAFPFSTVRERELWEQENWTLQLMVHGISPLLMNWVEDGKNICIYGSDNLDWIKEFNSGMKEIRSARVQLEVIYVGRRNSSKHVRNILAIIQRNILAIIDEDDLYGSLNLIQNKLFWLRLESMRKSLLNLGYTLASDGIMKVVSDLLDIDSKDQNWVVIGKGSSTDIVKLQEEKLKAFFNHFAEWGKYVGKLGLVGAISTALEPPYNEELVE</sequence>
<dbReference type="Pfam" id="PF14576">
    <property type="entry name" value="SEO_N"/>
    <property type="match status" value="1"/>
</dbReference>
<dbReference type="InterPro" id="IPR027942">
    <property type="entry name" value="SEO_N"/>
</dbReference>
<dbReference type="Pfam" id="PF14577">
    <property type="entry name" value="SEO_C"/>
    <property type="match status" value="1"/>
</dbReference>
<comment type="caution">
    <text evidence="4">The sequence shown here is derived from an EMBL/GenBank/DDBJ whole genome shotgun (WGS) entry which is preliminary data.</text>
</comment>
<proteinExistence type="predicted"/>
<organism evidence="4 5">
    <name type="scientific">Escallonia herrerae</name>
    <dbReference type="NCBI Taxonomy" id="1293975"/>
    <lineage>
        <taxon>Eukaryota</taxon>
        <taxon>Viridiplantae</taxon>
        <taxon>Streptophyta</taxon>
        <taxon>Embryophyta</taxon>
        <taxon>Tracheophyta</taxon>
        <taxon>Spermatophyta</taxon>
        <taxon>Magnoliopsida</taxon>
        <taxon>eudicotyledons</taxon>
        <taxon>Gunneridae</taxon>
        <taxon>Pentapetalae</taxon>
        <taxon>asterids</taxon>
        <taxon>campanulids</taxon>
        <taxon>Escalloniales</taxon>
        <taxon>Escalloniaceae</taxon>
        <taxon>Escallonia</taxon>
    </lineage>
</organism>
<keyword evidence="1" id="KW-0472">Membrane</keyword>
<feature type="domain" description="Sieve element occlusion C-terminal" evidence="3">
    <location>
        <begin position="455"/>
        <end position="651"/>
    </location>
</feature>